<evidence type="ECO:0000256" key="9">
    <source>
        <dbReference type="SAM" id="MobiDB-lite"/>
    </source>
</evidence>
<feature type="compositionally biased region" description="Acidic residues" evidence="9">
    <location>
        <begin position="99"/>
        <end position="112"/>
    </location>
</feature>
<evidence type="ECO:0000256" key="2">
    <source>
        <dbReference type="ARBA" id="ARBA00020355"/>
    </source>
</evidence>
<keyword evidence="6" id="KW-0547">Nucleotide-binding</keyword>
<dbReference type="Pfam" id="PF00027">
    <property type="entry name" value="cNMP_binding"/>
    <property type="match status" value="2"/>
</dbReference>
<dbReference type="PROSITE" id="PS00888">
    <property type="entry name" value="CNMP_BINDING_1"/>
    <property type="match status" value="2"/>
</dbReference>
<dbReference type="PANTHER" id="PTHR11635:SF152">
    <property type="entry name" value="CAMP-DEPENDENT PROTEIN KINASE TYPE I REGULATORY SUBUNIT-RELATED"/>
    <property type="match status" value="1"/>
</dbReference>
<dbReference type="FunFam" id="2.60.120.10:FF:000006">
    <property type="entry name" value="cAMP-dependent protein kinase type I-alpha regulatory subunit"/>
    <property type="match status" value="1"/>
</dbReference>
<feature type="domain" description="Cyclic nucleotide-binding" evidence="10">
    <location>
        <begin position="293"/>
        <end position="414"/>
    </location>
</feature>
<dbReference type="EMBL" id="MIGC01009189">
    <property type="protein sequence ID" value="PHJ15190.1"/>
    <property type="molecule type" value="Genomic_DNA"/>
</dbReference>
<reference evidence="11 12" key="1">
    <citation type="journal article" date="2017" name="Int. J. Parasitol.">
        <title>The genome of the protozoan parasite Cystoisospora suis and a reverse vaccinology approach to identify vaccine candidates.</title>
        <authorList>
            <person name="Palmieri N."/>
            <person name="Shrestha A."/>
            <person name="Ruttkowski B."/>
            <person name="Beck T."/>
            <person name="Vogl C."/>
            <person name="Tomley F."/>
            <person name="Blake D.P."/>
            <person name="Joachim A."/>
        </authorList>
    </citation>
    <scope>NUCLEOTIDE SEQUENCE [LARGE SCALE GENOMIC DNA]</scope>
    <source>
        <strain evidence="11 12">Wien I</strain>
    </source>
</reference>
<comment type="similarity">
    <text evidence="1">Belongs to the cAMP-dependent kinase regulatory chain family.</text>
</comment>
<dbReference type="GO" id="GO:0005829">
    <property type="term" value="C:cytosol"/>
    <property type="evidence" value="ECO:0007669"/>
    <property type="project" value="TreeGrafter"/>
</dbReference>
<dbReference type="PRINTS" id="PR00103">
    <property type="entry name" value="CAMPKINASE"/>
</dbReference>
<dbReference type="GO" id="GO:0016301">
    <property type="term" value="F:kinase activity"/>
    <property type="evidence" value="ECO:0007669"/>
    <property type="project" value="UniProtKB-KW"/>
</dbReference>
<sequence>MVGTTAAYQDYINSKLNPVLEGLVVEVLLEHPDDPVTFMISRLCQRAGLPDPVAGALGQRSEAEDLKVEIALLKEQLKQLQLGQTSGGATTVAPHAESEESEEEHEDDTMEDDVDEEAVMSKFKSLNKMRCSVSAEVYGEWNKKKQFVAPVYEKTEEQKGRLENILRQSFLFRNLDEQDLATVINAMQEKKIEPDTTLITEGDDGECLYVVESGELECKKLIEGEQKTVKVVGPGDAFGELALLYNAPRAATVVSTAECDLWELGRDTFNAIVKDAATKRRAMYDTFLKSVHILDGMDAYERGKVADALRTEMFTDGAYIVRQGDPGDIFYIVEQGEAIATKSFGEDQAPIEVMKYKVGDYFGELALITGEPRAANVIASGTCKVACLDRKSFKRLMGSVQDILSKKASEYQKESS</sequence>
<dbReference type="VEuPathDB" id="ToxoDB:CSUI_010999"/>
<evidence type="ECO:0000313" key="11">
    <source>
        <dbReference type="EMBL" id="PHJ15190.1"/>
    </source>
</evidence>
<evidence type="ECO:0000313" key="12">
    <source>
        <dbReference type="Proteomes" id="UP000221165"/>
    </source>
</evidence>
<feature type="domain" description="Cyclic nucleotide-binding" evidence="10">
    <location>
        <begin position="171"/>
        <end position="290"/>
    </location>
</feature>
<dbReference type="GeneID" id="94434311"/>
<dbReference type="FunFam" id="2.60.120.10:FF:000039">
    <property type="entry name" value="cAMP-dependent protein kinase regulatory subunit"/>
    <property type="match status" value="1"/>
</dbReference>
<evidence type="ECO:0000256" key="6">
    <source>
        <dbReference type="ARBA" id="ARBA00022741"/>
    </source>
</evidence>
<dbReference type="SUPFAM" id="SSF51206">
    <property type="entry name" value="cAMP-binding domain-like"/>
    <property type="match status" value="2"/>
</dbReference>
<dbReference type="GO" id="GO:0033554">
    <property type="term" value="P:cellular response to stress"/>
    <property type="evidence" value="ECO:0007669"/>
    <property type="project" value="UniProtKB-ARBA"/>
</dbReference>
<name>A0A2C6JUV8_9APIC</name>
<evidence type="ECO:0000256" key="3">
    <source>
        <dbReference type="ARBA" id="ARBA00022553"/>
    </source>
</evidence>
<comment type="caution">
    <text evidence="11">The sequence shown here is derived from an EMBL/GenBank/DDBJ whole genome shotgun (WGS) entry which is preliminary data.</text>
</comment>
<dbReference type="Proteomes" id="UP000221165">
    <property type="component" value="Unassembled WGS sequence"/>
</dbReference>
<dbReference type="CDD" id="cd22964">
    <property type="entry name" value="DD_CrRSP_unchar"/>
    <property type="match status" value="1"/>
</dbReference>
<evidence type="ECO:0000256" key="8">
    <source>
        <dbReference type="SAM" id="Coils"/>
    </source>
</evidence>
<keyword evidence="11" id="KW-0418">Kinase</keyword>
<proteinExistence type="inferred from homology"/>
<evidence type="ECO:0000256" key="7">
    <source>
        <dbReference type="ARBA" id="ARBA00023149"/>
    </source>
</evidence>
<keyword evidence="5" id="KW-0677">Repeat</keyword>
<dbReference type="InterPro" id="IPR018488">
    <property type="entry name" value="cNMP-bd_CS"/>
</dbReference>
<dbReference type="PANTHER" id="PTHR11635">
    <property type="entry name" value="CAMP-DEPENDENT PROTEIN KINASE REGULATORY CHAIN"/>
    <property type="match status" value="1"/>
</dbReference>
<dbReference type="RefSeq" id="XP_067916924.1">
    <property type="nucleotide sequence ID" value="XM_068071100.1"/>
</dbReference>
<dbReference type="Gene3D" id="2.60.120.10">
    <property type="entry name" value="Jelly Rolls"/>
    <property type="match status" value="2"/>
</dbReference>
<dbReference type="GO" id="GO:0004862">
    <property type="term" value="F:cAMP-dependent protein kinase inhibitor activity"/>
    <property type="evidence" value="ECO:0007669"/>
    <property type="project" value="TreeGrafter"/>
</dbReference>
<dbReference type="GO" id="GO:0030552">
    <property type="term" value="F:cAMP binding"/>
    <property type="evidence" value="ECO:0007669"/>
    <property type="project" value="UniProtKB-KW"/>
</dbReference>
<keyword evidence="3" id="KW-0597">Phosphoprotein</keyword>
<dbReference type="GO" id="GO:0005952">
    <property type="term" value="C:cAMP-dependent protein kinase complex"/>
    <property type="evidence" value="ECO:0007669"/>
    <property type="project" value="InterPro"/>
</dbReference>
<dbReference type="PROSITE" id="PS50042">
    <property type="entry name" value="CNMP_BINDING_3"/>
    <property type="match status" value="2"/>
</dbReference>
<keyword evidence="12" id="KW-1185">Reference proteome</keyword>
<evidence type="ECO:0000256" key="5">
    <source>
        <dbReference type="ARBA" id="ARBA00022737"/>
    </source>
</evidence>
<dbReference type="AlphaFoldDB" id="A0A2C6JUV8"/>
<dbReference type="InterPro" id="IPR014710">
    <property type="entry name" value="RmlC-like_jellyroll"/>
</dbReference>
<accession>A0A2C6JUV8</accession>
<keyword evidence="4" id="KW-0116">cAMP-binding</keyword>
<feature type="coiled-coil region" evidence="8">
    <location>
        <begin position="56"/>
        <end position="83"/>
    </location>
</feature>
<dbReference type="InterPro" id="IPR018490">
    <property type="entry name" value="cNMP-bd_dom_sf"/>
</dbReference>
<dbReference type="GO" id="GO:0034236">
    <property type="term" value="F:protein kinase A catalytic subunit binding"/>
    <property type="evidence" value="ECO:0007669"/>
    <property type="project" value="TreeGrafter"/>
</dbReference>
<dbReference type="SMART" id="SM00100">
    <property type="entry name" value="cNMP"/>
    <property type="match status" value="2"/>
</dbReference>
<keyword evidence="7" id="KW-0114">cAMP</keyword>
<dbReference type="InterPro" id="IPR000595">
    <property type="entry name" value="cNMP-bd_dom"/>
</dbReference>
<dbReference type="PROSITE" id="PS00889">
    <property type="entry name" value="CNMP_BINDING_2"/>
    <property type="match status" value="2"/>
</dbReference>
<keyword evidence="11" id="KW-0808">Transferase</keyword>
<evidence type="ECO:0000259" key="10">
    <source>
        <dbReference type="PROSITE" id="PS50042"/>
    </source>
</evidence>
<gene>
    <name evidence="11" type="ORF">CSUI_010999</name>
</gene>
<organism evidence="11 12">
    <name type="scientific">Cystoisospora suis</name>
    <dbReference type="NCBI Taxonomy" id="483139"/>
    <lineage>
        <taxon>Eukaryota</taxon>
        <taxon>Sar</taxon>
        <taxon>Alveolata</taxon>
        <taxon>Apicomplexa</taxon>
        <taxon>Conoidasida</taxon>
        <taxon>Coccidia</taxon>
        <taxon>Eucoccidiorida</taxon>
        <taxon>Eimeriorina</taxon>
        <taxon>Sarcocystidae</taxon>
        <taxon>Cystoisospora</taxon>
    </lineage>
</organism>
<evidence type="ECO:0000256" key="4">
    <source>
        <dbReference type="ARBA" id="ARBA00022566"/>
    </source>
</evidence>
<dbReference type="InterPro" id="IPR050503">
    <property type="entry name" value="cAMP-dep_PK_reg_su-like"/>
</dbReference>
<dbReference type="OrthoDB" id="417078at2759"/>
<evidence type="ECO:0000256" key="1">
    <source>
        <dbReference type="ARBA" id="ARBA00005753"/>
    </source>
</evidence>
<protein>
    <recommendedName>
        <fullName evidence="2">cAMP-dependent protein kinase regulatory subunit</fullName>
    </recommendedName>
</protein>
<dbReference type="CDD" id="cd00038">
    <property type="entry name" value="CAP_ED"/>
    <property type="match status" value="2"/>
</dbReference>
<feature type="region of interest" description="Disordered" evidence="9">
    <location>
        <begin position="84"/>
        <end position="112"/>
    </location>
</feature>
<keyword evidence="8" id="KW-0175">Coiled coil</keyword>